<dbReference type="RefSeq" id="WP_018577210.1">
    <property type="nucleotide sequence ID" value="NZ_KB892396.1"/>
</dbReference>
<name>A0A0W0YK42_9GAMM</name>
<sequence>MYVQNFLPYIYTELLKQSYKRHSDHLASQRLINTLIADFEKVGSIAEINFKLAQSILSLQCSSGYPVFLLAKLGEWNQEVIDRIENHKRAKELFAALPFSSRTAPLIRFLEELLESPYTLLHMKGNSLLLALCNPLLPTVLEHLASLEQCPDPVNPRTGSFAALKQSLVDQDSDYAFCLGMLNNLTSSYKESDPVFSLANDLLQSALIVYKDLNYMEEISLEDDNSKNKNATGGCVLF</sequence>
<protein>
    <submittedName>
        <fullName evidence="1">Uncharacterized protein</fullName>
    </submittedName>
</protein>
<gene>
    <name evidence="1" type="ORF">Lsha_2635</name>
</gene>
<comment type="caution">
    <text evidence="1">The sequence shown here is derived from an EMBL/GenBank/DDBJ whole genome shotgun (WGS) entry which is preliminary data.</text>
</comment>
<dbReference type="Proteomes" id="UP000054600">
    <property type="component" value="Unassembled WGS sequence"/>
</dbReference>
<accession>A0A0W0YK42</accession>
<dbReference type="EMBL" id="LNYW01000069">
    <property type="protein sequence ID" value="KTD57253.1"/>
    <property type="molecule type" value="Genomic_DNA"/>
</dbReference>
<evidence type="ECO:0000313" key="1">
    <source>
        <dbReference type="EMBL" id="KTD57253.1"/>
    </source>
</evidence>
<proteinExistence type="predicted"/>
<dbReference type="PATRIC" id="fig|1122169.6.peg.3038"/>
<dbReference type="STRING" id="1122169.Lsha_2635"/>
<evidence type="ECO:0000313" key="2">
    <source>
        <dbReference type="Proteomes" id="UP000054600"/>
    </source>
</evidence>
<dbReference type="eggNOG" id="ENOG5030R17">
    <property type="taxonomic scope" value="Bacteria"/>
</dbReference>
<keyword evidence="2" id="KW-1185">Reference proteome</keyword>
<organism evidence="1 2">
    <name type="scientific">Legionella shakespearei DSM 23087</name>
    <dbReference type="NCBI Taxonomy" id="1122169"/>
    <lineage>
        <taxon>Bacteria</taxon>
        <taxon>Pseudomonadati</taxon>
        <taxon>Pseudomonadota</taxon>
        <taxon>Gammaproteobacteria</taxon>
        <taxon>Legionellales</taxon>
        <taxon>Legionellaceae</taxon>
        <taxon>Legionella</taxon>
    </lineage>
</organism>
<reference evidence="1 2" key="1">
    <citation type="submission" date="2015-11" db="EMBL/GenBank/DDBJ databases">
        <title>Genomic analysis of 38 Legionella species identifies large and diverse effector repertoires.</title>
        <authorList>
            <person name="Burstein D."/>
            <person name="Amaro F."/>
            <person name="Zusman T."/>
            <person name="Lifshitz Z."/>
            <person name="Cohen O."/>
            <person name="Gilbert J.A."/>
            <person name="Pupko T."/>
            <person name="Shuman H.A."/>
            <person name="Segal G."/>
        </authorList>
    </citation>
    <scope>NUCLEOTIDE SEQUENCE [LARGE SCALE GENOMIC DNA]</scope>
    <source>
        <strain evidence="1 2">ATCC 49655</strain>
    </source>
</reference>
<dbReference type="AlphaFoldDB" id="A0A0W0YK42"/>